<evidence type="ECO:0000313" key="2">
    <source>
        <dbReference type="Proteomes" id="UP000243197"/>
    </source>
</evidence>
<dbReference type="KEGG" id="ise:JBKA6_1027"/>
<sequence length="626" mass="66788">MFSFVFLLVFFSSCKNEKREVDLKSSEKFIKSFKFLDSDNEGKYVGENLKITIDSINYRISITVAHNAILKGLKPKIDISDKASISPSSGEEVDFEFILGPNIYQKIFKVTAEDGSFENYTVNITKSLSTNFHIHSFKLVKDINGDKGLITDVHGVIDSNNLTISFTLPSSTVLTGLKPSIDATVGVLVNPADQYPLDFTSGESVRYIVTAQDGAKKIYQVRLIKEDTPVLTSFTISPNTSKGISSNVVTTVSNLNDGTGTILLKFPKEGTNDINLAGLAPTVIIPEGHSLSPTSGSVISEDISNKTFTLTKTDTGSKRTYTVKAVKGPYIETFKFTSSDNTANGITVNDVTGIIDHSAGTIKLVVPSTVDLDQNLTPTITVANAVNITGSAQSFASAITYTVTSNDTSATDFTKVYTVTVTKEAVPQLTVFTIGADTNKGIQNEVSAEFTHPSSDNTGIIKLKFPKNNEHAFDLTGLSYTSEPGGGYTLTPASPLTGQSIHGQTFTLTKTDTGSKRTYTVKAVKGPYIETFKFAAAISSGGSSTNTGITADVTGVIDHAQSTIKLVVPSAVDLNTAELTPTITVANAVNITGSAQSFASAVTFTITSDDTSVPNFTKEYTVTVTK</sequence>
<dbReference type="Proteomes" id="UP000243197">
    <property type="component" value="Chromosome"/>
</dbReference>
<dbReference type="EMBL" id="AP014564">
    <property type="protein sequence ID" value="BAV95040.1"/>
    <property type="molecule type" value="Genomic_DNA"/>
</dbReference>
<evidence type="ECO:0000313" key="1">
    <source>
        <dbReference type="EMBL" id="BAV95040.1"/>
    </source>
</evidence>
<dbReference type="AlphaFoldDB" id="A0A1J1EC01"/>
<accession>A0A1J1EC01</accession>
<keyword evidence="2" id="KW-1185">Reference proteome</keyword>
<reference evidence="1 2" key="1">
    <citation type="submission" date="2014-03" db="EMBL/GenBank/DDBJ databases">
        <title>complete genome sequence of Flavobacteriaceae bacterium JBKA-6.</title>
        <authorList>
            <person name="Takano T."/>
            <person name="Nakamura Y."/>
            <person name="Takuma S."/>
            <person name="Yasuike M."/>
            <person name="Matsuyama T."/>
            <person name="Sakai T."/>
            <person name="Fujiwara A."/>
            <person name="Kimoto K."/>
            <person name="Fukuda Y."/>
            <person name="Kondo H."/>
            <person name="Hirono I."/>
            <person name="Nakayasu C."/>
        </authorList>
    </citation>
    <scope>NUCLEOTIDE SEQUENCE [LARGE SCALE GENOMIC DNA]</scope>
    <source>
        <strain evidence="1 2">JBKA-6</strain>
    </source>
</reference>
<proteinExistence type="predicted"/>
<name>A0A1J1EC01_9FLAO</name>
<gene>
    <name evidence="1" type="ORF">JBKA6_1027</name>
</gene>
<dbReference type="Gene3D" id="2.60.40.2340">
    <property type="match status" value="5"/>
</dbReference>
<protein>
    <submittedName>
        <fullName evidence="1">Pkd domain containing protein</fullName>
    </submittedName>
</protein>
<organism evidence="1 2">
    <name type="scientific">Ichthyobacterium seriolicida</name>
    <dbReference type="NCBI Taxonomy" id="242600"/>
    <lineage>
        <taxon>Bacteria</taxon>
        <taxon>Pseudomonadati</taxon>
        <taxon>Bacteroidota</taxon>
        <taxon>Flavobacteriia</taxon>
        <taxon>Flavobacteriales</taxon>
        <taxon>Ichthyobacteriaceae</taxon>
        <taxon>Ichthyobacterium</taxon>
    </lineage>
</organism>